<reference evidence="6" key="1">
    <citation type="submission" date="2025-05" db="UniProtKB">
        <authorList>
            <consortium name="Ensembl"/>
        </authorList>
    </citation>
    <scope>IDENTIFICATION</scope>
</reference>
<dbReference type="GO" id="GO:0005886">
    <property type="term" value="C:plasma membrane"/>
    <property type="evidence" value="ECO:0007669"/>
    <property type="project" value="UniProtKB-SubCell"/>
</dbReference>
<accession>A0A3B3QXT8</accession>
<dbReference type="AlphaFoldDB" id="A0A3B3QXT8"/>
<sequence>MELQKFEKLEVSGEHQKGEDEEKLGTVKESELLEKTGKDNDSEYRTLDRSTENIYETTLVPSTAKTGESCEITAHHSKLPEEVQRGIRIYRTMSIILFVLTVILAAAVIALCARINIRSTCFKEEIQEKVCDVQLCNELYPAVSSEKKDAGCHRCGQGWLQFENWCFFLSSARESWSRSREQCRKWGADLAVIDNQRVQAFLTGKGNLVYWIGLSRSTGGEWTWINQTMLADSYWAPGANGQNCGCLMGKQLPSRSWNSAPCTHYTAYICQKVV</sequence>
<dbReference type="KEGG" id="pki:111833964"/>
<evidence type="ECO:0000256" key="1">
    <source>
        <dbReference type="ARBA" id="ARBA00004401"/>
    </source>
</evidence>
<dbReference type="PROSITE" id="PS00615">
    <property type="entry name" value="C_TYPE_LECTIN_1"/>
    <property type="match status" value="1"/>
</dbReference>
<dbReference type="Ensembl" id="ENSPKIT00000034396.1">
    <property type="protein sequence ID" value="ENSPKIP00000010271.1"/>
    <property type="gene ID" value="ENSPKIG00000025039.1"/>
</dbReference>
<evidence type="ECO:0000313" key="7">
    <source>
        <dbReference type="Proteomes" id="UP000261540"/>
    </source>
</evidence>
<dbReference type="Proteomes" id="UP000261540">
    <property type="component" value="Unplaced"/>
</dbReference>
<dbReference type="OrthoDB" id="10059571at2759"/>
<feature type="domain" description="C-type lectin" evidence="5">
    <location>
        <begin position="162"/>
        <end position="271"/>
    </location>
</feature>
<keyword evidence="4" id="KW-0472">Membrane</keyword>
<feature type="transmembrane region" description="Helical" evidence="4">
    <location>
        <begin position="95"/>
        <end position="117"/>
    </location>
</feature>
<dbReference type="RefSeq" id="XP_023648530.1">
    <property type="nucleotide sequence ID" value="XM_023792762.2"/>
</dbReference>
<evidence type="ECO:0000256" key="2">
    <source>
        <dbReference type="ARBA" id="ARBA00023157"/>
    </source>
</evidence>
<dbReference type="GeneID" id="111833964"/>
<dbReference type="PANTHER" id="PTHR45710">
    <property type="entry name" value="C-TYPE LECTIN DOMAIN-CONTAINING PROTEIN 180"/>
    <property type="match status" value="1"/>
</dbReference>
<evidence type="ECO:0000256" key="3">
    <source>
        <dbReference type="SAM" id="MobiDB-lite"/>
    </source>
</evidence>
<dbReference type="InterPro" id="IPR050828">
    <property type="entry name" value="C-type_lectin/matrix_domain"/>
</dbReference>
<dbReference type="RefSeq" id="XP_023648529.1">
    <property type="nucleotide sequence ID" value="XM_023792761.2"/>
</dbReference>
<evidence type="ECO:0000259" key="5">
    <source>
        <dbReference type="PROSITE" id="PS50041"/>
    </source>
</evidence>
<comment type="subcellular location">
    <subcellularLocation>
        <location evidence="1">Cell membrane</location>
        <topology evidence="1">Single-pass type II membrane protein</topology>
    </subcellularLocation>
</comment>
<organism evidence="6 7">
    <name type="scientific">Paramormyrops kingsleyae</name>
    <dbReference type="NCBI Taxonomy" id="1676925"/>
    <lineage>
        <taxon>Eukaryota</taxon>
        <taxon>Metazoa</taxon>
        <taxon>Chordata</taxon>
        <taxon>Craniata</taxon>
        <taxon>Vertebrata</taxon>
        <taxon>Euteleostomi</taxon>
        <taxon>Actinopterygii</taxon>
        <taxon>Neopterygii</taxon>
        <taxon>Teleostei</taxon>
        <taxon>Osteoglossocephala</taxon>
        <taxon>Osteoglossomorpha</taxon>
        <taxon>Osteoglossiformes</taxon>
        <taxon>Mormyridae</taxon>
        <taxon>Paramormyrops</taxon>
    </lineage>
</organism>
<dbReference type="STRING" id="1676925.ENSPKIP00000010256"/>
<dbReference type="PROSITE" id="PS50041">
    <property type="entry name" value="C_TYPE_LECTIN_2"/>
    <property type="match status" value="1"/>
</dbReference>
<dbReference type="Gene3D" id="3.10.100.10">
    <property type="entry name" value="Mannose-Binding Protein A, subunit A"/>
    <property type="match status" value="1"/>
</dbReference>
<dbReference type="SMART" id="SM00034">
    <property type="entry name" value="CLECT"/>
    <property type="match status" value="1"/>
</dbReference>
<dbReference type="PANTHER" id="PTHR45710:SF28">
    <property type="entry name" value="C-TYPE LECTIN DOMAIN FAMILY 4 MEMBER C ISOFORM 1"/>
    <property type="match status" value="1"/>
</dbReference>
<dbReference type="InterPro" id="IPR016186">
    <property type="entry name" value="C-type_lectin-like/link_sf"/>
</dbReference>
<keyword evidence="4" id="KW-1133">Transmembrane helix</keyword>
<name>A0A3B3QXT8_9TELE</name>
<dbReference type="GeneTree" id="ENSGT00940000166507"/>
<keyword evidence="2" id="KW-1015">Disulfide bond</keyword>
<dbReference type="Pfam" id="PF00059">
    <property type="entry name" value="Lectin_C"/>
    <property type="match status" value="1"/>
</dbReference>
<dbReference type="SUPFAM" id="SSF56436">
    <property type="entry name" value="C-type lectin-like"/>
    <property type="match status" value="1"/>
</dbReference>
<dbReference type="InterPro" id="IPR001304">
    <property type="entry name" value="C-type_lectin-like"/>
</dbReference>
<protein>
    <submittedName>
        <fullName evidence="6">Si:dkey-26c10.5</fullName>
    </submittedName>
</protein>
<dbReference type="InterPro" id="IPR016187">
    <property type="entry name" value="CTDL_fold"/>
</dbReference>
<keyword evidence="7" id="KW-1185">Reference proteome</keyword>
<proteinExistence type="predicted"/>
<dbReference type="Ensembl" id="ENSPKIT00000034381.1">
    <property type="protein sequence ID" value="ENSPKIP00000010256.1"/>
    <property type="gene ID" value="ENSPKIG00000025039.1"/>
</dbReference>
<evidence type="ECO:0000256" key="4">
    <source>
        <dbReference type="SAM" id="Phobius"/>
    </source>
</evidence>
<evidence type="ECO:0000313" key="6">
    <source>
        <dbReference type="Ensembl" id="ENSPKIP00000010256.1"/>
    </source>
</evidence>
<feature type="region of interest" description="Disordered" evidence="3">
    <location>
        <begin position="1"/>
        <end position="43"/>
    </location>
</feature>
<dbReference type="InterPro" id="IPR018378">
    <property type="entry name" value="C-type_lectin_CS"/>
</dbReference>
<keyword evidence="4" id="KW-0812">Transmembrane</keyword>